<accession>A0A1B1YSB9</accession>
<dbReference type="PROSITE" id="PS51352">
    <property type="entry name" value="THIOREDOXIN_2"/>
    <property type="match status" value="1"/>
</dbReference>
<dbReference type="AlphaFoldDB" id="A0A1B1YSB9"/>
<dbReference type="InParanoid" id="A0A1B1YSB9"/>
<dbReference type="STRING" id="1810504.PG2T_05325"/>
<proteinExistence type="predicted"/>
<organism evidence="5 6">
    <name type="scientific">Immundisolibacter cernigliae</name>
    <dbReference type="NCBI Taxonomy" id="1810504"/>
    <lineage>
        <taxon>Bacteria</taxon>
        <taxon>Pseudomonadati</taxon>
        <taxon>Pseudomonadota</taxon>
        <taxon>Gammaproteobacteria</taxon>
        <taxon>Immundisolibacterales</taxon>
        <taxon>Immundisolibacteraceae</taxon>
        <taxon>Immundisolibacter</taxon>
    </lineage>
</organism>
<dbReference type="GO" id="GO:0030313">
    <property type="term" value="C:cell envelope"/>
    <property type="evidence" value="ECO:0007669"/>
    <property type="project" value="UniProtKB-SubCell"/>
</dbReference>
<dbReference type="InterPro" id="IPR017937">
    <property type="entry name" value="Thioredoxin_CS"/>
</dbReference>
<keyword evidence="2" id="KW-0201">Cytochrome c-type biogenesis</keyword>
<dbReference type="EMBL" id="CP014671">
    <property type="protein sequence ID" value="ANX03671.1"/>
    <property type="molecule type" value="Genomic_DNA"/>
</dbReference>
<dbReference type="KEGG" id="gbi:PG2T_05325"/>
<dbReference type="CDD" id="cd02966">
    <property type="entry name" value="TlpA_like_family"/>
    <property type="match status" value="1"/>
</dbReference>
<dbReference type="InterPro" id="IPR013740">
    <property type="entry name" value="Redoxin"/>
</dbReference>
<feature type="domain" description="Thioredoxin" evidence="4">
    <location>
        <begin position="36"/>
        <end position="177"/>
    </location>
</feature>
<evidence type="ECO:0000259" key="4">
    <source>
        <dbReference type="PROSITE" id="PS51352"/>
    </source>
</evidence>
<dbReference type="PANTHER" id="PTHR42852">
    <property type="entry name" value="THIOL:DISULFIDE INTERCHANGE PROTEIN DSBE"/>
    <property type="match status" value="1"/>
</dbReference>
<dbReference type="Proteomes" id="UP000092952">
    <property type="component" value="Chromosome"/>
</dbReference>
<dbReference type="GO" id="GO:0015036">
    <property type="term" value="F:disulfide oxidoreductase activity"/>
    <property type="evidence" value="ECO:0007669"/>
    <property type="project" value="UniProtKB-ARBA"/>
</dbReference>
<dbReference type="SUPFAM" id="SSF52833">
    <property type="entry name" value="Thioredoxin-like"/>
    <property type="match status" value="1"/>
</dbReference>
<evidence type="ECO:0000256" key="1">
    <source>
        <dbReference type="ARBA" id="ARBA00004196"/>
    </source>
</evidence>
<evidence type="ECO:0000256" key="3">
    <source>
        <dbReference type="ARBA" id="ARBA00023284"/>
    </source>
</evidence>
<evidence type="ECO:0000313" key="5">
    <source>
        <dbReference type="EMBL" id="ANX03671.1"/>
    </source>
</evidence>
<dbReference type="InterPro" id="IPR036249">
    <property type="entry name" value="Thioredoxin-like_sf"/>
</dbReference>
<name>A0A1B1YSB9_9GAMM</name>
<keyword evidence="3" id="KW-0676">Redox-active center</keyword>
<evidence type="ECO:0000313" key="6">
    <source>
        <dbReference type="Proteomes" id="UP000092952"/>
    </source>
</evidence>
<dbReference type="GO" id="GO:0017004">
    <property type="term" value="P:cytochrome complex assembly"/>
    <property type="evidence" value="ECO:0007669"/>
    <property type="project" value="UniProtKB-KW"/>
</dbReference>
<sequence length="183" mass="19773">MSLRRRLGIAALLLVALASGMALRTFLLPGPALEAISDGVMVEDFSLPDLDGQPRRLSEFAGKTVVLNFWASWCGPCLEEMPDFIDLQNRHGHRGVQFLGVAVEQAAPARELATRLELNYPSLVGDLEAMDIARRLGNTAGVLPYTVLIGADGRVLARLEGRADPQDLEKWLNAAGAVQDPAD</sequence>
<evidence type="ECO:0000256" key="2">
    <source>
        <dbReference type="ARBA" id="ARBA00022748"/>
    </source>
</evidence>
<dbReference type="Pfam" id="PF08534">
    <property type="entry name" value="Redoxin"/>
    <property type="match status" value="1"/>
</dbReference>
<dbReference type="PROSITE" id="PS00194">
    <property type="entry name" value="THIOREDOXIN_1"/>
    <property type="match status" value="1"/>
</dbReference>
<protein>
    <recommendedName>
        <fullName evidence="4">Thioredoxin domain-containing protein</fullName>
    </recommendedName>
</protein>
<dbReference type="Gene3D" id="3.40.30.10">
    <property type="entry name" value="Glutaredoxin"/>
    <property type="match status" value="1"/>
</dbReference>
<dbReference type="InterPro" id="IPR013766">
    <property type="entry name" value="Thioredoxin_domain"/>
</dbReference>
<dbReference type="OrthoDB" id="9796554at2"/>
<comment type="subcellular location">
    <subcellularLocation>
        <location evidence="1">Cell envelope</location>
    </subcellularLocation>
</comment>
<dbReference type="RefSeq" id="WP_068803235.1">
    <property type="nucleotide sequence ID" value="NZ_CP014671.1"/>
</dbReference>
<keyword evidence="6" id="KW-1185">Reference proteome</keyword>
<dbReference type="PANTHER" id="PTHR42852:SF17">
    <property type="entry name" value="THIOREDOXIN-LIKE PROTEIN HI_1115"/>
    <property type="match status" value="1"/>
</dbReference>
<reference evidence="6" key="1">
    <citation type="submission" date="2016-03" db="EMBL/GenBank/DDBJ databases">
        <title>Complete genome sequence of Solimmundus cernigliae, representing a novel lineage of polycyclic aromatic hydrocarbon degraders within the Gammaproteobacteria.</title>
        <authorList>
            <person name="Singleton D.R."/>
            <person name="Dickey A.N."/>
            <person name="Scholl E.H."/>
            <person name="Wright F.A."/>
            <person name="Aitken M.D."/>
        </authorList>
    </citation>
    <scope>NUCLEOTIDE SEQUENCE [LARGE SCALE GENOMIC DNA]</scope>
    <source>
        <strain evidence="6">TR3.2</strain>
    </source>
</reference>
<dbReference type="InterPro" id="IPR050553">
    <property type="entry name" value="Thioredoxin_ResA/DsbE_sf"/>
</dbReference>
<gene>
    <name evidence="5" type="ORF">PG2T_05325</name>
</gene>